<keyword evidence="5" id="KW-0493">Microtubule</keyword>
<dbReference type="KEGG" id="dqu:106743880"/>
<organism evidence="14 15">
    <name type="scientific">Dinoponera quadriceps</name>
    <name type="common">South American ant</name>
    <dbReference type="NCBI Taxonomy" id="609295"/>
    <lineage>
        <taxon>Eukaryota</taxon>
        <taxon>Metazoa</taxon>
        <taxon>Ecdysozoa</taxon>
        <taxon>Arthropoda</taxon>
        <taxon>Hexapoda</taxon>
        <taxon>Insecta</taxon>
        <taxon>Pterygota</taxon>
        <taxon>Neoptera</taxon>
        <taxon>Endopterygota</taxon>
        <taxon>Hymenoptera</taxon>
        <taxon>Apocrita</taxon>
        <taxon>Aculeata</taxon>
        <taxon>Formicoidea</taxon>
        <taxon>Formicidae</taxon>
        <taxon>Ponerinae</taxon>
        <taxon>Ponerini</taxon>
        <taxon>Dinoponera</taxon>
    </lineage>
</organism>
<keyword evidence="11" id="KW-0966">Cell projection</keyword>
<dbReference type="SMART" id="SM00320">
    <property type="entry name" value="WD40"/>
    <property type="match status" value="4"/>
</dbReference>
<evidence type="ECO:0000256" key="13">
    <source>
        <dbReference type="SAM" id="MobiDB-lite"/>
    </source>
</evidence>
<gene>
    <name evidence="15" type="primary">LOC106743880</name>
</gene>
<reference evidence="15" key="1">
    <citation type="submission" date="2025-08" db="UniProtKB">
        <authorList>
            <consortium name="RefSeq"/>
        </authorList>
    </citation>
    <scope>IDENTIFICATION</scope>
</reference>
<dbReference type="Proteomes" id="UP000515204">
    <property type="component" value="Unplaced"/>
</dbReference>
<evidence type="ECO:0000313" key="15">
    <source>
        <dbReference type="RefSeq" id="XP_014473596.1"/>
    </source>
</evidence>
<evidence type="ECO:0000256" key="11">
    <source>
        <dbReference type="ARBA" id="ARBA00023273"/>
    </source>
</evidence>
<evidence type="ECO:0000256" key="2">
    <source>
        <dbReference type="ARBA" id="ARBA00011059"/>
    </source>
</evidence>
<comment type="similarity">
    <text evidence="2">Belongs to the dynein intermediate chain family.</text>
</comment>
<dbReference type="GO" id="GO:0003341">
    <property type="term" value="P:cilium movement"/>
    <property type="evidence" value="ECO:0007669"/>
    <property type="project" value="TreeGrafter"/>
</dbReference>
<evidence type="ECO:0000256" key="1">
    <source>
        <dbReference type="ARBA" id="ARBA00004430"/>
    </source>
</evidence>
<evidence type="ECO:0000256" key="9">
    <source>
        <dbReference type="ARBA" id="ARBA00023175"/>
    </source>
</evidence>
<evidence type="ECO:0000256" key="4">
    <source>
        <dbReference type="ARBA" id="ARBA00022574"/>
    </source>
</evidence>
<keyword evidence="14" id="KW-1185">Reference proteome</keyword>
<dbReference type="Gene3D" id="2.130.10.10">
    <property type="entry name" value="YVTN repeat-like/Quinoprotein amine dehydrogenase"/>
    <property type="match status" value="2"/>
</dbReference>
<name>A0A6P3X5H6_DINQU</name>
<dbReference type="OrthoDB" id="366230at2759"/>
<feature type="coiled-coil region" evidence="12">
    <location>
        <begin position="348"/>
        <end position="375"/>
    </location>
</feature>
<keyword evidence="7" id="KW-0243">Dynein</keyword>
<evidence type="ECO:0000256" key="12">
    <source>
        <dbReference type="SAM" id="Coils"/>
    </source>
</evidence>
<keyword evidence="10" id="KW-0206">Cytoskeleton</keyword>
<dbReference type="GO" id="GO:0036158">
    <property type="term" value="P:outer dynein arm assembly"/>
    <property type="evidence" value="ECO:0007669"/>
    <property type="project" value="TreeGrafter"/>
</dbReference>
<feature type="region of interest" description="Disordered" evidence="13">
    <location>
        <begin position="542"/>
        <end position="568"/>
    </location>
</feature>
<evidence type="ECO:0000313" key="14">
    <source>
        <dbReference type="Proteomes" id="UP000515204"/>
    </source>
</evidence>
<keyword evidence="8" id="KW-0969">Cilium</keyword>
<proteinExistence type="inferred from homology"/>
<keyword evidence="9" id="KW-0505">Motor protein</keyword>
<feature type="compositionally biased region" description="Basic residues" evidence="13">
    <location>
        <begin position="623"/>
        <end position="632"/>
    </location>
</feature>
<dbReference type="InterPro" id="IPR036322">
    <property type="entry name" value="WD40_repeat_dom_sf"/>
</dbReference>
<dbReference type="GO" id="GO:0036157">
    <property type="term" value="C:outer dynein arm"/>
    <property type="evidence" value="ECO:0007669"/>
    <property type="project" value="TreeGrafter"/>
</dbReference>
<keyword evidence="6" id="KW-0677">Repeat</keyword>
<dbReference type="PANTHER" id="PTHR12442:SF7">
    <property type="entry name" value="DYNEIN AXONEMAL INTERMEDIATE CHAIN 2"/>
    <property type="match status" value="1"/>
</dbReference>
<dbReference type="GO" id="GO:0045504">
    <property type="term" value="F:dynein heavy chain binding"/>
    <property type="evidence" value="ECO:0007669"/>
    <property type="project" value="TreeGrafter"/>
</dbReference>
<dbReference type="InterPro" id="IPR001680">
    <property type="entry name" value="WD40_rpt"/>
</dbReference>
<feature type="region of interest" description="Disordered" evidence="13">
    <location>
        <begin position="597"/>
        <end position="663"/>
    </location>
</feature>
<dbReference type="AlphaFoldDB" id="A0A6P3X5H6"/>
<dbReference type="InterPro" id="IPR050687">
    <property type="entry name" value="Dynein_IC"/>
</dbReference>
<dbReference type="GO" id="GO:0045503">
    <property type="term" value="F:dynein light chain binding"/>
    <property type="evidence" value="ECO:0007669"/>
    <property type="project" value="TreeGrafter"/>
</dbReference>
<dbReference type="GO" id="GO:0005874">
    <property type="term" value="C:microtubule"/>
    <property type="evidence" value="ECO:0007669"/>
    <property type="project" value="UniProtKB-KW"/>
</dbReference>
<dbReference type="InterPro" id="IPR015943">
    <property type="entry name" value="WD40/YVTN_repeat-like_dom_sf"/>
</dbReference>
<keyword evidence="12" id="KW-0175">Coiled coil</keyword>
<feature type="compositionally biased region" description="Basic and acidic residues" evidence="13">
    <location>
        <begin position="597"/>
        <end position="622"/>
    </location>
</feature>
<dbReference type="SUPFAM" id="SSF50978">
    <property type="entry name" value="WD40 repeat-like"/>
    <property type="match status" value="1"/>
</dbReference>
<dbReference type="GeneID" id="106743880"/>
<keyword evidence="3" id="KW-0963">Cytoplasm</keyword>
<protein>
    <submittedName>
        <fullName evidence="15">Dynein intermediate chain 2, axonemal-like</fullName>
    </submittedName>
</protein>
<sequence length="741" mass="84687">MTLKATSATLVSEFNPRDPSVLASGLMSGQVCSWDVRTGSTPVQTSHRQFSHRDTTTTVNWITTKNNTEFFSGSVDGRAMWWDTRKLREPTEILVFDLQTPNEPQMDRAIGVSSANFESSVSAKFMFGLENGIVISGSRKARAPAEKLAWTFNAHHGPVLSVDRNRFNPKIFLTSGNGTARIWAEDTKDGNLVSTRYIKEGPVRSCWNRARHSIFYVTTHTGVLTVWDVLAGLNDPILSVQICKEKLTAIAAHEKGELLAVGNSAGNVFLLESTEALYSFDKNDKNDFSSYLERCSRFVKAIDTRLKEIKLMRMYATENESKTTWEISRGKKKDRSITKDYDRGKLKIHDMQDKLKNHRKKNRIVKKNKRRLKNEFDDLRVVEEKFFEIVEKEKLKYDEDERISTTLKTVLSVRKIGRKVDKDFITTMDGAEDVTRETPAKKIATPKKIKISTPTTEVEERVEQEEPMVEEPLPPSAETIVESPTEEISKRKRRKRLPVAFRLPRPCKVSVCKPDICCRGKLSIRFADRAVRDRPKWIRDGAKRSEEDDVGARTSVESKGKTRQRRRESWTKLVRDYKRAVSSRETIRSFWEMTEPPKELREAAREAKREIRKAERSDEARTRARKLAKRALKTTVTAEEESREAPRDLQKDEEGYPAKEVTPTSTTARIFAARKGKKVVMMDPCTPWKPPSLLKDLQSVLGGPLPESIEEKTNPGLARIKEFEAARGRVYPRISDFHSID</sequence>
<evidence type="ECO:0000256" key="8">
    <source>
        <dbReference type="ARBA" id="ARBA00023069"/>
    </source>
</evidence>
<accession>A0A6P3X5H6</accession>
<feature type="compositionally biased region" description="Basic and acidic residues" evidence="13">
    <location>
        <begin position="643"/>
        <end position="657"/>
    </location>
</feature>
<evidence type="ECO:0000256" key="5">
    <source>
        <dbReference type="ARBA" id="ARBA00022701"/>
    </source>
</evidence>
<comment type="subcellular location">
    <subcellularLocation>
        <location evidence="1">Cytoplasm</location>
        <location evidence="1">Cytoskeleton</location>
        <location evidence="1">Cilium axoneme</location>
    </subcellularLocation>
</comment>
<evidence type="ECO:0000256" key="10">
    <source>
        <dbReference type="ARBA" id="ARBA00023212"/>
    </source>
</evidence>
<evidence type="ECO:0000256" key="3">
    <source>
        <dbReference type="ARBA" id="ARBA00022490"/>
    </source>
</evidence>
<keyword evidence="4" id="KW-0853">WD repeat</keyword>
<dbReference type="PANTHER" id="PTHR12442">
    <property type="entry name" value="DYNEIN INTERMEDIATE CHAIN"/>
    <property type="match status" value="1"/>
</dbReference>
<dbReference type="RefSeq" id="XP_014473596.1">
    <property type="nucleotide sequence ID" value="XM_014618110.1"/>
</dbReference>
<evidence type="ECO:0000256" key="7">
    <source>
        <dbReference type="ARBA" id="ARBA00023017"/>
    </source>
</evidence>
<evidence type="ECO:0000256" key="6">
    <source>
        <dbReference type="ARBA" id="ARBA00022737"/>
    </source>
</evidence>